<gene>
    <name evidence="2" type="ORF">SETTUDRAFT_32833</name>
</gene>
<dbReference type="EMBL" id="KB908814">
    <property type="protein sequence ID" value="EOA83811.1"/>
    <property type="molecule type" value="Genomic_DNA"/>
</dbReference>
<dbReference type="HOGENOM" id="CLU_014247_0_0_1"/>
<evidence type="ECO:0000313" key="3">
    <source>
        <dbReference type="Proteomes" id="UP000016935"/>
    </source>
</evidence>
<keyword evidence="1" id="KW-0472">Membrane</keyword>
<accession>R0IFG6</accession>
<dbReference type="GeneID" id="19403699"/>
<feature type="transmembrane region" description="Helical" evidence="1">
    <location>
        <begin position="112"/>
        <end position="132"/>
    </location>
</feature>
<keyword evidence="1" id="KW-1133">Transmembrane helix</keyword>
<sequence>MASNEQSVYLGIWTNWSHGAVAGLTYTTTLENGGLLIAFLALFVTFTGTCFWSIVSFTVHQTLSRQAPQGAIYHQQQAILRSSDTSAAALWRLVKLSWAWRKISLTTSVKSTSIPLVASLATFTAFAAAGIFSSRVATSRGGEVLIVGDKCSTFNSSLLNADNIAASQYYGASRIRSSFNYEANCYSAHGSTEGCRTFVRSALPVTVTTGGPCPFAGQDAICRSQNDSIRLDSGYLNSHYDLGINSPPSSRFLYRTVNQCAPILSEGYIRNQTTENSKTLIYQYGDNPTECGDDANGCSMIFDYGIGYSSRTARNEYTVSSSAIANWQSVPELSYMINRWQPIPELMVQNADIAVFFLELDSIVYATPVSDPWFTAQEGPFNSSTTYGNITSYFGDQSAKALACAQQYQFCNPTLPKNISCTPLMGIFEAARIASSTIFTEPHNKDVFGWSALAIQFMANGFTEIVTILRGGALLASDTLSGVGQYGLPNNQWEIELQHWFRTTLADLQRAILDQATGPADPNATSFYSPPTSAEARAVCGNQKIRSDSYTSFNVLGLSVVFSIGGLIMLISACLPAATTRIQRNRKPFSSLEWISNDTLQLQRLAHEAVGAGDWTGARDDYPLTRKNDLLAVLDIADRKHPVLRSQPTCNSSQTVQSHQKVDDASSIQAQPNMDIMTERTASSQGTCSEGNCDSRMEEGIDDSIQASLLSVEIPRTSLDFPHRFPA</sequence>
<reference evidence="2 3" key="1">
    <citation type="journal article" date="2012" name="PLoS Pathog.">
        <title>Diverse lifestyles and strategies of plant pathogenesis encoded in the genomes of eighteen Dothideomycetes fungi.</title>
        <authorList>
            <person name="Ohm R.A."/>
            <person name="Feau N."/>
            <person name="Henrissat B."/>
            <person name="Schoch C.L."/>
            <person name="Horwitz B.A."/>
            <person name="Barry K.W."/>
            <person name="Condon B.J."/>
            <person name="Copeland A.C."/>
            <person name="Dhillon B."/>
            <person name="Glaser F."/>
            <person name="Hesse C.N."/>
            <person name="Kosti I."/>
            <person name="LaButti K."/>
            <person name="Lindquist E.A."/>
            <person name="Lucas S."/>
            <person name="Salamov A.A."/>
            <person name="Bradshaw R.E."/>
            <person name="Ciuffetti L."/>
            <person name="Hamelin R.C."/>
            <person name="Kema G.H.J."/>
            <person name="Lawrence C."/>
            <person name="Scott J.A."/>
            <person name="Spatafora J.W."/>
            <person name="Turgeon B.G."/>
            <person name="de Wit P.J.G.M."/>
            <person name="Zhong S."/>
            <person name="Goodwin S.B."/>
            <person name="Grigoriev I.V."/>
        </authorList>
    </citation>
    <scope>NUCLEOTIDE SEQUENCE [LARGE SCALE GENOMIC DNA]</scope>
    <source>
        <strain evidence="3">28A</strain>
    </source>
</reference>
<keyword evidence="3" id="KW-1185">Reference proteome</keyword>
<organism evidence="2 3">
    <name type="scientific">Exserohilum turcicum (strain 28A)</name>
    <name type="common">Northern leaf blight fungus</name>
    <name type="synonym">Setosphaeria turcica</name>
    <dbReference type="NCBI Taxonomy" id="671987"/>
    <lineage>
        <taxon>Eukaryota</taxon>
        <taxon>Fungi</taxon>
        <taxon>Dikarya</taxon>
        <taxon>Ascomycota</taxon>
        <taxon>Pezizomycotina</taxon>
        <taxon>Dothideomycetes</taxon>
        <taxon>Pleosporomycetidae</taxon>
        <taxon>Pleosporales</taxon>
        <taxon>Pleosporineae</taxon>
        <taxon>Pleosporaceae</taxon>
        <taxon>Exserohilum</taxon>
    </lineage>
</organism>
<evidence type="ECO:0000313" key="2">
    <source>
        <dbReference type="EMBL" id="EOA83811.1"/>
    </source>
</evidence>
<dbReference type="eggNOG" id="ENOG502SHTF">
    <property type="taxonomic scope" value="Eukaryota"/>
</dbReference>
<keyword evidence="1" id="KW-0812">Transmembrane</keyword>
<reference evidence="2 3" key="2">
    <citation type="journal article" date="2013" name="PLoS Genet.">
        <title>Comparative genome structure, secondary metabolite, and effector coding capacity across Cochliobolus pathogens.</title>
        <authorList>
            <person name="Condon B.J."/>
            <person name="Leng Y."/>
            <person name="Wu D."/>
            <person name="Bushley K.E."/>
            <person name="Ohm R.A."/>
            <person name="Otillar R."/>
            <person name="Martin J."/>
            <person name="Schackwitz W."/>
            <person name="Grimwood J."/>
            <person name="MohdZainudin N."/>
            <person name="Xue C."/>
            <person name="Wang R."/>
            <person name="Manning V.A."/>
            <person name="Dhillon B."/>
            <person name="Tu Z.J."/>
            <person name="Steffenson B.J."/>
            <person name="Salamov A."/>
            <person name="Sun H."/>
            <person name="Lowry S."/>
            <person name="LaButti K."/>
            <person name="Han J."/>
            <person name="Copeland A."/>
            <person name="Lindquist E."/>
            <person name="Barry K."/>
            <person name="Schmutz J."/>
            <person name="Baker S.E."/>
            <person name="Ciuffetti L.M."/>
            <person name="Grigoriev I.V."/>
            <person name="Zhong S."/>
            <person name="Turgeon B.G."/>
        </authorList>
    </citation>
    <scope>NUCLEOTIDE SEQUENCE [LARGE SCALE GENOMIC DNA]</scope>
    <source>
        <strain evidence="3">28A</strain>
    </source>
</reference>
<dbReference type="OrthoDB" id="3540210at2759"/>
<protein>
    <submittedName>
        <fullName evidence="2">Uncharacterized protein</fullName>
    </submittedName>
</protein>
<dbReference type="AlphaFoldDB" id="R0IFG6"/>
<evidence type="ECO:0000256" key="1">
    <source>
        <dbReference type="SAM" id="Phobius"/>
    </source>
</evidence>
<feature type="transmembrane region" description="Helical" evidence="1">
    <location>
        <begin position="555"/>
        <end position="578"/>
    </location>
</feature>
<dbReference type="Proteomes" id="UP000016935">
    <property type="component" value="Unassembled WGS sequence"/>
</dbReference>
<proteinExistence type="predicted"/>
<name>R0IFG6_EXST2</name>
<dbReference type="RefSeq" id="XP_008028071.1">
    <property type="nucleotide sequence ID" value="XM_008029880.1"/>
</dbReference>
<feature type="transmembrane region" description="Helical" evidence="1">
    <location>
        <begin position="34"/>
        <end position="55"/>
    </location>
</feature>